<comment type="similarity">
    <text evidence="1">Belongs to the eukaryotic ATPase epsilon family.</text>
</comment>
<dbReference type="InterPro" id="IPR036742">
    <property type="entry name" value="ATP_synth_F1_esu_sf_mt"/>
</dbReference>
<protein>
    <submittedName>
        <fullName evidence="2">Uncharacterized protein</fullName>
    </submittedName>
</protein>
<dbReference type="EMBL" id="KI927502">
    <property type="protein sequence ID" value="ETW62401.1"/>
    <property type="molecule type" value="Genomic_DNA"/>
</dbReference>
<evidence type="ECO:0000313" key="3">
    <source>
        <dbReference type="Proteomes" id="UP000030694"/>
    </source>
</evidence>
<dbReference type="GO" id="GO:0042776">
    <property type="term" value="P:proton motive force-driven mitochondrial ATP synthesis"/>
    <property type="evidence" value="ECO:0007669"/>
    <property type="project" value="TreeGrafter"/>
</dbReference>
<dbReference type="SMR" id="A0A024XCC5"/>
<dbReference type="SUPFAM" id="SSF48690">
    <property type="entry name" value="Epsilon subunit of mitochondrial F1F0-ATP synthase"/>
    <property type="match status" value="1"/>
</dbReference>
<dbReference type="CDD" id="cd12153">
    <property type="entry name" value="F1-ATPase_epsilon"/>
    <property type="match status" value="1"/>
</dbReference>
<dbReference type="Proteomes" id="UP000030694">
    <property type="component" value="Unassembled WGS sequence"/>
</dbReference>
<dbReference type="PANTHER" id="PTHR12448">
    <property type="entry name" value="ATP SYNTHASE EPSILON CHAIN, MITOCHONDRIAL"/>
    <property type="match status" value="1"/>
</dbReference>
<dbReference type="AlphaFoldDB" id="A0A024XCC5"/>
<dbReference type="GO" id="GO:0045259">
    <property type="term" value="C:proton-transporting ATP synthase complex"/>
    <property type="evidence" value="ECO:0007669"/>
    <property type="project" value="InterPro"/>
</dbReference>
<reference evidence="2 3" key="2">
    <citation type="submission" date="2013-02" db="EMBL/GenBank/DDBJ databases">
        <title>The Genome Sequence of Plasmodium falciparum CAMP/Malaysia.</title>
        <authorList>
            <consortium name="The Broad Institute Genome Sequencing Platform"/>
            <consortium name="The Broad Institute Genome Sequencing Center for Infectious Disease"/>
            <person name="Neafsey D."/>
            <person name="Cheeseman I."/>
            <person name="Volkman S."/>
            <person name="Adams J."/>
            <person name="Walker B."/>
            <person name="Young S.K."/>
            <person name="Zeng Q."/>
            <person name="Gargeya S."/>
            <person name="Fitzgerald M."/>
            <person name="Haas B."/>
            <person name="Abouelleil A."/>
            <person name="Alvarado L."/>
            <person name="Arachchi H.M."/>
            <person name="Berlin A.M."/>
            <person name="Chapman S.B."/>
            <person name="Dewar J."/>
            <person name="Goldberg J."/>
            <person name="Griggs A."/>
            <person name="Gujja S."/>
            <person name="Hansen M."/>
            <person name="Howarth C."/>
            <person name="Imamovic A."/>
            <person name="Larimer J."/>
            <person name="McCowan C."/>
            <person name="Murphy C."/>
            <person name="Neiman D."/>
            <person name="Pearson M."/>
            <person name="Priest M."/>
            <person name="Roberts A."/>
            <person name="Saif S."/>
            <person name="Shea T."/>
            <person name="Sisk P."/>
            <person name="Sykes S."/>
            <person name="Wortman J."/>
            <person name="Nusbaum C."/>
            <person name="Birren B."/>
        </authorList>
    </citation>
    <scope>NUCLEOTIDE SEQUENCE [LARGE SCALE GENOMIC DNA]</scope>
    <source>
        <strain evidence="2 3">CAMP/Malaysia</strain>
    </source>
</reference>
<accession>A0A024XCC5</accession>
<dbReference type="Pfam" id="PF04627">
    <property type="entry name" value="ATP-synt_Eps"/>
    <property type="match status" value="1"/>
</dbReference>
<dbReference type="PANTHER" id="PTHR12448:SF0">
    <property type="entry name" value="ATP SYNTHASE SUBUNIT EPSILON, MITOCHONDRIAL"/>
    <property type="match status" value="1"/>
</dbReference>
<dbReference type="OMA" id="YTNEMAV"/>
<dbReference type="GO" id="GO:0005743">
    <property type="term" value="C:mitochondrial inner membrane"/>
    <property type="evidence" value="ECO:0007669"/>
    <property type="project" value="InterPro"/>
</dbReference>
<sequence length="71" mass="8496">MWKAANVSYTRYASEMADILRKCLKDPYSDIALERSKMHIRETIYKDGKPVSQELYEEFEKAYKNLSRQKE</sequence>
<organism evidence="2 3">
    <name type="scientific">Plasmodium falciparum (isolate Camp / Malaysia)</name>
    <dbReference type="NCBI Taxonomy" id="5835"/>
    <lineage>
        <taxon>Eukaryota</taxon>
        <taxon>Sar</taxon>
        <taxon>Alveolata</taxon>
        <taxon>Apicomplexa</taxon>
        <taxon>Aconoidasida</taxon>
        <taxon>Haemosporida</taxon>
        <taxon>Plasmodiidae</taxon>
        <taxon>Plasmodium</taxon>
        <taxon>Plasmodium (Laverania)</taxon>
    </lineage>
</organism>
<evidence type="ECO:0000313" key="2">
    <source>
        <dbReference type="EMBL" id="ETW62401.1"/>
    </source>
</evidence>
<proteinExistence type="inferred from homology"/>
<dbReference type="InterPro" id="IPR006721">
    <property type="entry name" value="ATP_synth_F1_esu_mt"/>
</dbReference>
<dbReference type="Gene3D" id="1.10.1620.20">
    <property type="entry name" value="ATP synthase, F1 complex, epsilon subunit superfamily, mitochondrial"/>
    <property type="match status" value="1"/>
</dbReference>
<dbReference type="GO" id="GO:0046933">
    <property type="term" value="F:proton-transporting ATP synthase activity, rotational mechanism"/>
    <property type="evidence" value="ECO:0007669"/>
    <property type="project" value="InterPro"/>
</dbReference>
<dbReference type="FunFam" id="1.10.1620.20:FF:000006">
    <property type="entry name" value="Mitochondrial ATP synthase F1, epsilon subunit, putative"/>
    <property type="match status" value="1"/>
</dbReference>
<dbReference type="OrthoDB" id="269124at2759"/>
<name>A0A024XCC5_PLAFC</name>
<reference evidence="2 3" key="1">
    <citation type="submission" date="2013-02" db="EMBL/GenBank/DDBJ databases">
        <title>The Genome Annotation of Plasmodium falciparum CAMP/Malaysia.</title>
        <authorList>
            <consortium name="The Broad Institute Genome Sequencing Platform"/>
            <consortium name="The Broad Institute Genome Sequencing Center for Infectious Disease"/>
            <person name="Neafsey D."/>
            <person name="Hoffman S."/>
            <person name="Volkman S."/>
            <person name="Rosenthal P."/>
            <person name="Walker B."/>
            <person name="Young S.K."/>
            <person name="Zeng Q."/>
            <person name="Gargeya S."/>
            <person name="Fitzgerald M."/>
            <person name="Haas B."/>
            <person name="Abouelleil A."/>
            <person name="Allen A.W."/>
            <person name="Alvarado L."/>
            <person name="Arachchi H.M."/>
            <person name="Berlin A.M."/>
            <person name="Chapman S.B."/>
            <person name="Gainer-Dewar J."/>
            <person name="Goldberg J."/>
            <person name="Griggs A."/>
            <person name="Gujja S."/>
            <person name="Hansen M."/>
            <person name="Howarth C."/>
            <person name="Imamovic A."/>
            <person name="Ireland A."/>
            <person name="Larimer J."/>
            <person name="McCowan C."/>
            <person name="Murphy C."/>
            <person name="Pearson M."/>
            <person name="Poon T.W."/>
            <person name="Priest M."/>
            <person name="Roberts A."/>
            <person name="Saif S."/>
            <person name="Shea T."/>
            <person name="Sisk P."/>
            <person name="Sykes S."/>
            <person name="Wortman J."/>
            <person name="Nusbaum C."/>
            <person name="Birren B."/>
        </authorList>
    </citation>
    <scope>NUCLEOTIDE SEQUENCE [LARGE SCALE GENOMIC DNA]</scope>
    <source>
        <strain evidence="2 3">CAMP/Malaysia</strain>
    </source>
</reference>
<gene>
    <name evidence="2" type="ORF">PFMC_01751</name>
</gene>
<evidence type="ECO:0000256" key="1">
    <source>
        <dbReference type="ARBA" id="ARBA00009502"/>
    </source>
</evidence>